<dbReference type="PROSITE" id="PS50995">
    <property type="entry name" value="HTH_MARR_2"/>
    <property type="match status" value="1"/>
</dbReference>
<name>A0ABV7E2N0_9RHOB</name>
<protein>
    <submittedName>
        <fullName evidence="2">MarR family winged helix-turn-helix transcriptional regulator</fullName>
    </submittedName>
</protein>
<gene>
    <name evidence="2" type="ORF">ACFOD6_21100</name>
</gene>
<evidence type="ECO:0000259" key="1">
    <source>
        <dbReference type="PROSITE" id="PS50995"/>
    </source>
</evidence>
<dbReference type="InterPro" id="IPR036388">
    <property type="entry name" value="WH-like_DNA-bd_sf"/>
</dbReference>
<dbReference type="EMBL" id="JBHRSM010000054">
    <property type="protein sequence ID" value="MFC3088544.1"/>
    <property type="molecule type" value="Genomic_DNA"/>
</dbReference>
<evidence type="ECO:0000313" key="3">
    <source>
        <dbReference type="Proteomes" id="UP001595445"/>
    </source>
</evidence>
<dbReference type="RefSeq" id="WP_197644078.1">
    <property type="nucleotide sequence ID" value="NZ_JAEACP010000010.1"/>
</dbReference>
<feature type="domain" description="HTH marR-type" evidence="1">
    <location>
        <begin position="1"/>
        <end position="92"/>
    </location>
</feature>
<dbReference type="SUPFAM" id="SSF46785">
    <property type="entry name" value="Winged helix' DNA-binding domain"/>
    <property type="match status" value="1"/>
</dbReference>
<keyword evidence="3" id="KW-1185">Reference proteome</keyword>
<accession>A0ABV7E2N0</accession>
<dbReference type="InterPro" id="IPR000835">
    <property type="entry name" value="HTH_MarR-typ"/>
</dbReference>
<sequence length="174" mass="18351">MRRPQRLAELAAHLGVSAASASDTVAALVAKGLALREADPADGRARLLRATPRGQEVAARIPAAPAALTAAIAALPGSERAQMLAGLQRLIRSLQEAGAIPVQRMCATCRFFRPHAHDDAARPHHCDFVDAAFGQAGLRLECGDHGMAPADRTVANWQRLDAALGVSSYEVVHL</sequence>
<reference evidence="3" key="1">
    <citation type="journal article" date="2019" name="Int. J. Syst. Evol. Microbiol.">
        <title>The Global Catalogue of Microorganisms (GCM) 10K type strain sequencing project: providing services to taxonomists for standard genome sequencing and annotation.</title>
        <authorList>
            <consortium name="The Broad Institute Genomics Platform"/>
            <consortium name="The Broad Institute Genome Sequencing Center for Infectious Disease"/>
            <person name="Wu L."/>
            <person name="Ma J."/>
        </authorList>
    </citation>
    <scope>NUCLEOTIDE SEQUENCE [LARGE SCALE GENOMIC DNA]</scope>
    <source>
        <strain evidence="3">KCTC 62102</strain>
    </source>
</reference>
<dbReference type="Proteomes" id="UP001595445">
    <property type="component" value="Unassembled WGS sequence"/>
</dbReference>
<comment type="caution">
    <text evidence="2">The sequence shown here is derived from an EMBL/GenBank/DDBJ whole genome shotgun (WGS) entry which is preliminary data.</text>
</comment>
<dbReference type="PANTHER" id="PTHR33164">
    <property type="entry name" value="TRANSCRIPTIONAL REGULATOR, MARR FAMILY"/>
    <property type="match status" value="1"/>
</dbReference>
<dbReference type="Pfam" id="PF12802">
    <property type="entry name" value="MarR_2"/>
    <property type="match status" value="1"/>
</dbReference>
<dbReference type="InterPro" id="IPR036390">
    <property type="entry name" value="WH_DNA-bd_sf"/>
</dbReference>
<organism evidence="2 3">
    <name type="scientific">Tabrizicola soli</name>
    <dbReference type="NCBI Taxonomy" id="2185115"/>
    <lineage>
        <taxon>Bacteria</taxon>
        <taxon>Pseudomonadati</taxon>
        <taxon>Pseudomonadota</taxon>
        <taxon>Alphaproteobacteria</taxon>
        <taxon>Rhodobacterales</taxon>
        <taxon>Paracoccaceae</taxon>
        <taxon>Tabrizicola</taxon>
    </lineage>
</organism>
<proteinExistence type="predicted"/>
<dbReference type="PANTHER" id="PTHR33164:SF57">
    <property type="entry name" value="MARR-FAMILY TRANSCRIPTIONAL REGULATOR"/>
    <property type="match status" value="1"/>
</dbReference>
<dbReference type="Gene3D" id="1.10.10.10">
    <property type="entry name" value="Winged helix-like DNA-binding domain superfamily/Winged helix DNA-binding domain"/>
    <property type="match status" value="1"/>
</dbReference>
<evidence type="ECO:0000313" key="2">
    <source>
        <dbReference type="EMBL" id="MFC3088544.1"/>
    </source>
</evidence>
<dbReference type="InterPro" id="IPR039422">
    <property type="entry name" value="MarR/SlyA-like"/>
</dbReference>